<comment type="caution">
    <text evidence="3">The sequence shown here is derived from an EMBL/GenBank/DDBJ whole genome shotgun (WGS) entry which is preliminary data.</text>
</comment>
<feature type="signal peptide" evidence="2">
    <location>
        <begin position="1"/>
        <end position="19"/>
    </location>
</feature>
<accession>A0A423U925</accession>
<evidence type="ECO:0008006" key="5">
    <source>
        <dbReference type="Google" id="ProtNLM"/>
    </source>
</evidence>
<evidence type="ECO:0000256" key="1">
    <source>
        <dbReference type="ARBA" id="ARBA00023157"/>
    </source>
</evidence>
<evidence type="ECO:0000313" key="4">
    <source>
        <dbReference type="Proteomes" id="UP000283509"/>
    </source>
</evidence>
<evidence type="ECO:0000313" key="3">
    <source>
        <dbReference type="EMBL" id="ROT85202.1"/>
    </source>
</evidence>
<dbReference type="OrthoDB" id="6373809at2759"/>
<dbReference type="Proteomes" id="UP000283509">
    <property type="component" value="Unassembled WGS sequence"/>
</dbReference>
<name>A0A423U925_PENVA</name>
<organism evidence="3 4">
    <name type="scientific">Penaeus vannamei</name>
    <name type="common">Whiteleg shrimp</name>
    <name type="synonym">Litopenaeus vannamei</name>
    <dbReference type="NCBI Taxonomy" id="6689"/>
    <lineage>
        <taxon>Eukaryota</taxon>
        <taxon>Metazoa</taxon>
        <taxon>Ecdysozoa</taxon>
        <taxon>Arthropoda</taxon>
        <taxon>Crustacea</taxon>
        <taxon>Multicrustacea</taxon>
        <taxon>Malacostraca</taxon>
        <taxon>Eumalacostraca</taxon>
        <taxon>Eucarida</taxon>
        <taxon>Decapoda</taxon>
        <taxon>Dendrobranchiata</taxon>
        <taxon>Penaeoidea</taxon>
        <taxon>Penaeidae</taxon>
        <taxon>Penaeus</taxon>
    </lineage>
</organism>
<dbReference type="PANTHER" id="PTHR11339">
    <property type="entry name" value="EXTRACELLULAR MATRIX GLYCOPROTEIN RELATED"/>
    <property type="match status" value="1"/>
</dbReference>
<keyword evidence="2" id="KW-0732">Signal</keyword>
<feature type="chain" id="PRO_5019014782" description="VWFD domain-containing protein" evidence="2">
    <location>
        <begin position="20"/>
        <end position="676"/>
    </location>
</feature>
<proteinExistence type="predicted"/>
<dbReference type="InterPro" id="IPR050780">
    <property type="entry name" value="Mucin_vWF_Thrombospondin_sf"/>
</dbReference>
<sequence length="676" mass="74431">MWPKVIILLPLLLASGVTAQSTTLGTTTEQLPTTSSSQSTTLGRDKLEDSCLILECVGDTWQPTGSISNNCSMCSLRNDPHFTGFYGYTYDFHGFLEYYIAMDIDAYGQFFFLNGESFAVNNVVQNVQSAGGVVHPVLAWKQGGCIRVVGTRRIAVSFCIHDMYIWAENAILGDLAGLCFGGRDFGFRPAGRFQRLPASQWDIDEWGQSLQVSGNNTGPLETTTVPPILECVTEDEQIYFECQGLFGETSASDGLHEAAVDFCKVDLCAMTLSGANQVEIDAWKTKMVVMLDNTIEVINNTLPPDHPQTTEAPTTIGYPPTEDPIIEYPATGAPTNCTFDGKMYSNGEKIGISCLVLECVGGTWEPTGSINNTCSMCSIRNDPHFIDFFAWAFDFHGTGSYKIARNVNEIGVTGEFYQCFPFISCLDTITYRDNPGTVITFDRNHVNKISVNGFLFDVTDVVQNVQSAGGVVHPVLAWKHGYNCIRIIGTQGIAVAFCGWEMYVWAQDAILGDLEGLCLADPKFELGDAPRDFTFLPVSQEDIDAWGNQVQEPLTRPVKRSAPVTDVSSTCDDALEEELLQECLDLLGGASYEGHNPRSALLTVAAQFCKVDLCALTQDNATQQAIDEWKDIMVDMMENTVEIIVRTPPKEEPQDHEEESHKGFDIKIQVIQEVNV</sequence>
<gene>
    <name evidence="3" type="ORF">C7M84_020303</name>
</gene>
<keyword evidence="4" id="KW-1185">Reference proteome</keyword>
<reference evidence="3 4" key="2">
    <citation type="submission" date="2019-01" db="EMBL/GenBank/DDBJ databases">
        <title>The decoding of complex shrimp genome reveals the adaptation for benthos swimmer, frequently molting mechanism and breeding impact on genome.</title>
        <authorList>
            <person name="Sun Y."/>
            <person name="Gao Y."/>
            <person name="Yu Y."/>
        </authorList>
    </citation>
    <scope>NUCLEOTIDE SEQUENCE [LARGE SCALE GENOMIC DNA]</scope>
    <source>
        <tissue evidence="3">Muscle</tissue>
    </source>
</reference>
<evidence type="ECO:0000256" key="2">
    <source>
        <dbReference type="SAM" id="SignalP"/>
    </source>
</evidence>
<dbReference type="STRING" id="6689.A0A423U925"/>
<dbReference type="AlphaFoldDB" id="A0A423U925"/>
<keyword evidence="1" id="KW-1015">Disulfide bond</keyword>
<protein>
    <recommendedName>
        <fullName evidence="5">VWFD domain-containing protein</fullName>
    </recommendedName>
</protein>
<reference evidence="3 4" key="1">
    <citation type="submission" date="2018-04" db="EMBL/GenBank/DDBJ databases">
        <authorList>
            <person name="Zhang X."/>
            <person name="Yuan J."/>
            <person name="Li F."/>
            <person name="Xiang J."/>
        </authorList>
    </citation>
    <scope>NUCLEOTIDE SEQUENCE [LARGE SCALE GENOMIC DNA]</scope>
    <source>
        <tissue evidence="3">Muscle</tissue>
    </source>
</reference>
<dbReference type="EMBL" id="QCYY01000396">
    <property type="protein sequence ID" value="ROT85202.1"/>
    <property type="molecule type" value="Genomic_DNA"/>
</dbReference>